<dbReference type="InterPro" id="IPR036909">
    <property type="entry name" value="Cyt_c-like_dom_sf"/>
</dbReference>
<keyword evidence="9" id="KW-1185">Reference proteome</keyword>
<feature type="region of interest" description="Disordered" evidence="5">
    <location>
        <begin position="26"/>
        <end position="47"/>
    </location>
</feature>
<dbReference type="InterPro" id="IPR009056">
    <property type="entry name" value="Cyt_c-like_dom"/>
</dbReference>
<dbReference type="EMBL" id="CP047897">
    <property type="protein sequence ID" value="QHL86946.1"/>
    <property type="molecule type" value="Genomic_DNA"/>
</dbReference>
<protein>
    <recommendedName>
        <fullName evidence="7">Cytochrome c domain-containing protein</fullName>
    </recommendedName>
</protein>
<evidence type="ECO:0000256" key="3">
    <source>
        <dbReference type="ARBA" id="ARBA00023004"/>
    </source>
</evidence>
<keyword evidence="3 4" id="KW-0408">Iron</keyword>
<dbReference type="PROSITE" id="PS51257">
    <property type="entry name" value="PROKAR_LIPOPROTEIN"/>
    <property type="match status" value="1"/>
</dbReference>
<keyword evidence="6" id="KW-0732">Signal</keyword>
<evidence type="ECO:0000256" key="4">
    <source>
        <dbReference type="PROSITE-ProRule" id="PRU00433"/>
    </source>
</evidence>
<feature type="domain" description="Cytochrome c" evidence="7">
    <location>
        <begin position="46"/>
        <end position="132"/>
    </location>
</feature>
<dbReference type="GO" id="GO:0020037">
    <property type="term" value="F:heme binding"/>
    <property type="evidence" value="ECO:0007669"/>
    <property type="project" value="InterPro"/>
</dbReference>
<dbReference type="KEGG" id="nib:GU926_05645"/>
<proteinExistence type="predicted"/>
<dbReference type="GO" id="GO:0009055">
    <property type="term" value="F:electron transfer activity"/>
    <property type="evidence" value="ECO:0007669"/>
    <property type="project" value="InterPro"/>
</dbReference>
<evidence type="ECO:0000256" key="6">
    <source>
        <dbReference type="SAM" id="SignalP"/>
    </source>
</evidence>
<organism evidence="8 9">
    <name type="scientific">Nibribacter ruber</name>
    <dbReference type="NCBI Taxonomy" id="2698458"/>
    <lineage>
        <taxon>Bacteria</taxon>
        <taxon>Pseudomonadati</taxon>
        <taxon>Bacteroidota</taxon>
        <taxon>Cytophagia</taxon>
        <taxon>Cytophagales</taxon>
        <taxon>Hymenobacteraceae</taxon>
        <taxon>Nibribacter</taxon>
    </lineage>
</organism>
<evidence type="ECO:0000256" key="2">
    <source>
        <dbReference type="ARBA" id="ARBA00022723"/>
    </source>
</evidence>
<dbReference type="PROSITE" id="PS51007">
    <property type="entry name" value="CYTC"/>
    <property type="match status" value="1"/>
</dbReference>
<sequence length="135" mass="14003">MKYFTPSRTVFVLLALAASMVSACSSDSADDPDPQPTPTPNPQDQQCVTTGVTYTNTVVSILSTNCYSCHSTAIATDGVVLDTYAGVKAQASTGKLMGVITHSPGFPAMPSGGAKLSDCNIAKIKKWVDDGAPNN</sequence>
<gene>
    <name evidence="8" type="ORF">GU926_05645</name>
</gene>
<dbReference type="SUPFAM" id="SSF46626">
    <property type="entry name" value="Cytochrome c"/>
    <property type="match status" value="1"/>
</dbReference>
<evidence type="ECO:0000256" key="1">
    <source>
        <dbReference type="ARBA" id="ARBA00022617"/>
    </source>
</evidence>
<keyword evidence="2 4" id="KW-0479">Metal-binding</keyword>
<accession>A0A6P1NSW2</accession>
<name>A0A6P1NSW2_9BACT</name>
<evidence type="ECO:0000259" key="7">
    <source>
        <dbReference type="PROSITE" id="PS51007"/>
    </source>
</evidence>
<evidence type="ECO:0000256" key="5">
    <source>
        <dbReference type="SAM" id="MobiDB-lite"/>
    </source>
</evidence>
<evidence type="ECO:0000313" key="9">
    <source>
        <dbReference type="Proteomes" id="UP000464214"/>
    </source>
</evidence>
<dbReference type="GO" id="GO:0046872">
    <property type="term" value="F:metal ion binding"/>
    <property type="evidence" value="ECO:0007669"/>
    <property type="project" value="UniProtKB-KW"/>
</dbReference>
<dbReference type="RefSeq" id="WP_160689846.1">
    <property type="nucleotide sequence ID" value="NZ_CP047897.1"/>
</dbReference>
<dbReference type="Proteomes" id="UP000464214">
    <property type="component" value="Chromosome"/>
</dbReference>
<evidence type="ECO:0000313" key="8">
    <source>
        <dbReference type="EMBL" id="QHL86946.1"/>
    </source>
</evidence>
<keyword evidence="1 4" id="KW-0349">Heme</keyword>
<dbReference type="AlphaFoldDB" id="A0A6P1NSW2"/>
<reference evidence="8 9" key="1">
    <citation type="submission" date="2020-01" db="EMBL/GenBank/DDBJ databases">
        <authorList>
            <person name="Kim M."/>
        </authorList>
    </citation>
    <scope>NUCLEOTIDE SEQUENCE [LARGE SCALE GENOMIC DNA]</scope>
    <source>
        <strain evidence="8 9">BT10</strain>
    </source>
</reference>
<feature type="chain" id="PRO_5027037932" description="Cytochrome c domain-containing protein" evidence="6">
    <location>
        <begin position="24"/>
        <end position="135"/>
    </location>
</feature>
<feature type="signal peptide" evidence="6">
    <location>
        <begin position="1"/>
        <end position="23"/>
    </location>
</feature>